<dbReference type="AlphaFoldDB" id="A0A1V4I4E9"/>
<keyword evidence="4 9" id="KW-0378">Hydrolase</keyword>
<dbReference type="InterPro" id="IPR000064">
    <property type="entry name" value="NLP_P60_dom"/>
</dbReference>
<dbReference type="Proteomes" id="UP000191056">
    <property type="component" value="Unassembled WGS sequence"/>
</dbReference>
<keyword evidence="5" id="KW-0788">Thiol protease</keyword>
<dbReference type="Pfam" id="PF24568">
    <property type="entry name" value="CC_PcsB"/>
    <property type="match status" value="1"/>
</dbReference>
<evidence type="ECO:0000313" key="11">
    <source>
        <dbReference type="Proteomes" id="UP000191056"/>
    </source>
</evidence>
<dbReference type="InterPro" id="IPR038765">
    <property type="entry name" value="Papain-like_cys_pep_sf"/>
</dbReference>
<dbReference type="OrthoDB" id="9808890at2"/>
<comment type="caution">
    <text evidence="9">The sequence shown here is derived from an EMBL/GenBank/DDBJ whole genome shotgun (WGS) entry which is preliminary data.</text>
</comment>
<feature type="domain" description="NlpC/P60" evidence="8">
    <location>
        <begin position="214"/>
        <end position="331"/>
    </location>
</feature>
<evidence type="ECO:0000256" key="3">
    <source>
        <dbReference type="ARBA" id="ARBA00022729"/>
    </source>
</evidence>
<feature type="coiled-coil region" evidence="6">
    <location>
        <begin position="34"/>
        <end position="82"/>
    </location>
</feature>
<reference evidence="9 11" key="1">
    <citation type="submission" date="2017-03" db="EMBL/GenBank/DDBJ databases">
        <title>Genome sequence of Clostridium chromiireducens DSM 23318.</title>
        <authorList>
            <person name="Poehlein A."/>
            <person name="Daniel R."/>
        </authorList>
    </citation>
    <scope>NUCLEOTIDE SEQUENCE [LARGE SCALE GENOMIC DNA]</scope>
    <source>
        <strain evidence="9 11">DSM 23318</strain>
    </source>
</reference>
<dbReference type="PANTHER" id="PTHR47053:SF1">
    <property type="entry name" value="MUREIN DD-ENDOPEPTIDASE MEPH-RELATED"/>
    <property type="match status" value="1"/>
</dbReference>
<dbReference type="STRING" id="225345.CLCHR_47600"/>
<gene>
    <name evidence="9" type="primary">iap_2</name>
    <name evidence="9" type="ORF">CLCHR_47600</name>
    <name evidence="10" type="ORF">D2A34_10705</name>
</gene>
<dbReference type="Gene3D" id="3.90.1720.10">
    <property type="entry name" value="endopeptidase domain like (from Nostoc punctiforme)"/>
    <property type="match status" value="1"/>
</dbReference>
<dbReference type="InterPro" id="IPR051202">
    <property type="entry name" value="Peptidase_C40"/>
</dbReference>
<dbReference type="Pfam" id="PF00877">
    <property type="entry name" value="NLPC_P60"/>
    <property type="match status" value="1"/>
</dbReference>
<keyword evidence="3 7" id="KW-0732">Signal</keyword>
<evidence type="ECO:0000313" key="10">
    <source>
        <dbReference type="EMBL" id="RII35634.1"/>
    </source>
</evidence>
<dbReference type="GO" id="GO:0006508">
    <property type="term" value="P:proteolysis"/>
    <property type="evidence" value="ECO:0007669"/>
    <property type="project" value="UniProtKB-KW"/>
</dbReference>
<dbReference type="EMBL" id="QXDJ01000002">
    <property type="protein sequence ID" value="RII35634.1"/>
    <property type="molecule type" value="Genomic_DNA"/>
</dbReference>
<sequence>MKSKCSFIVATLLFFTTVTSANSQVHADPDILSLEQAVQKIEECDNKIENNMDNLDKLKEQIKERENEIKDNTELLKIAQEKVEERDNQLAERLNGIQLNGGLEITSFQYIDALFSSGNILDAVQKLSLINQICTSDKKLIIEAKESRKKFLDINDKIDAQYKNLEQNRGEVENKIKDLEEQKQGILKFMEENGELLSGSTDITVPVALPSDISDSTKKLIEDAEKYLKVPYLWGGESPDGFDCSGFMQYVFKAQGIDLPRISEEQQKFATTINMSEINPGDLVFNKPSEATHVGMYIGNDMYIQASHSGDVVKISRLSKSSMKYAGRVLD</sequence>
<dbReference type="EC" id="3.4.-.-" evidence="9"/>
<dbReference type="Proteomes" id="UP000265930">
    <property type="component" value="Unassembled WGS sequence"/>
</dbReference>
<feature type="coiled-coil region" evidence="6">
    <location>
        <begin position="148"/>
        <end position="182"/>
    </location>
</feature>
<reference evidence="10 12" key="2">
    <citation type="submission" date="2018-08" db="EMBL/GenBank/DDBJ databases">
        <title>Genome of Clostridium chromiireducens C1, DSM12136.</title>
        <authorList>
            <person name="Xing M."/>
            <person name="Wei Y."/>
            <person name="Ang E.L."/>
            <person name="Zhao H."/>
            <person name="Zhang Y."/>
        </authorList>
    </citation>
    <scope>NUCLEOTIDE SEQUENCE [LARGE SCALE GENOMIC DNA]</scope>
    <source>
        <strain evidence="10 12">C1</strain>
    </source>
</reference>
<evidence type="ECO:0000313" key="9">
    <source>
        <dbReference type="EMBL" id="OPJ54852.1"/>
    </source>
</evidence>
<evidence type="ECO:0000256" key="5">
    <source>
        <dbReference type="ARBA" id="ARBA00022807"/>
    </source>
</evidence>
<organism evidence="9 11">
    <name type="scientific">Clostridium chromiireducens</name>
    <dbReference type="NCBI Taxonomy" id="225345"/>
    <lineage>
        <taxon>Bacteria</taxon>
        <taxon>Bacillati</taxon>
        <taxon>Bacillota</taxon>
        <taxon>Clostridia</taxon>
        <taxon>Eubacteriales</taxon>
        <taxon>Clostridiaceae</taxon>
        <taxon>Clostridium</taxon>
    </lineage>
</organism>
<name>A0A1V4I4E9_9CLOT</name>
<feature type="signal peptide" evidence="7">
    <location>
        <begin position="1"/>
        <end position="21"/>
    </location>
</feature>
<keyword evidence="6" id="KW-0175">Coiled coil</keyword>
<feature type="chain" id="PRO_5044063152" evidence="7">
    <location>
        <begin position="22"/>
        <end position="331"/>
    </location>
</feature>
<evidence type="ECO:0000256" key="2">
    <source>
        <dbReference type="ARBA" id="ARBA00022670"/>
    </source>
</evidence>
<accession>A0A1V4I4E9</accession>
<keyword evidence="11" id="KW-1185">Reference proteome</keyword>
<evidence type="ECO:0000256" key="1">
    <source>
        <dbReference type="ARBA" id="ARBA00007074"/>
    </source>
</evidence>
<evidence type="ECO:0000313" key="12">
    <source>
        <dbReference type="Proteomes" id="UP000265930"/>
    </source>
</evidence>
<evidence type="ECO:0000256" key="6">
    <source>
        <dbReference type="SAM" id="Coils"/>
    </source>
</evidence>
<protein>
    <submittedName>
        <fullName evidence="10">Glycoside hydrolase</fullName>
    </submittedName>
    <submittedName>
        <fullName evidence="9">Putative endopeptidase p60</fullName>
        <ecNumber evidence="9">3.4.-.-</ecNumber>
    </submittedName>
</protein>
<dbReference type="PROSITE" id="PS51935">
    <property type="entry name" value="NLPC_P60"/>
    <property type="match status" value="1"/>
</dbReference>
<keyword evidence="2" id="KW-0645">Protease</keyword>
<evidence type="ECO:0000256" key="7">
    <source>
        <dbReference type="SAM" id="SignalP"/>
    </source>
</evidence>
<dbReference type="InterPro" id="IPR057309">
    <property type="entry name" value="PcsB_CC"/>
</dbReference>
<evidence type="ECO:0000256" key="4">
    <source>
        <dbReference type="ARBA" id="ARBA00022801"/>
    </source>
</evidence>
<evidence type="ECO:0000259" key="8">
    <source>
        <dbReference type="PROSITE" id="PS51935"/>
    </source>
</evidence>
<dbReference type="PANTHER" id="PTHR47053">
    <property type="entry name" value="MUREIN DD-ENDOPEPTIDASE MEPH-RELATED"/>
    <property type="match status" value="1"/>
</dbReference>
<dbReference type="SUPFAM" id="SSF54001">
    <property type="entry name" value="Cysteine proteinases"/>
    <property type="match status" value="1"/>
</dbReference>
<dbReference type="GO" id="GO:0008234">
    <property type="term" value="F:cysteine-type peptidase activity"/>
    <property type="evidence" value="ECO:0007669"/>
    <property type="project" value="UniProtKB-KW"/>
</dbReference>
<comment type="similarity">
    <text evidence="1">Belongs to the peptidase C40 family.</text>
</comment>
<proteinExistence type="inferred from homology"/>
<dbReference type="EMBL" id="MZGT01000137">
    <property type="protein sequence ID" value="OPJ54852.1"/>
    <property type="molecule type" value="Genomic_DNA"/>
</dbReference>
<dbReference type="RefSeq" id="WP_079442401.1">
    <property type="nucleotide sequence ID" value="NZ_MZGT01000137.1"/>
</dbReference>